<dbReference type="AlphaFoldDB" id="A0A5E4NA94"/>
<proteinExistence type="predicted"/>
<gene>
    <name evidence="3" type="ORF">CINCED_3A015348</name>
</gene>
<feature type="region of interest" description="Disordered" evidence="1">
    <location>
        <begin position="304"/>
        <end position="339"/>
    </location>
</feature>
<dbReference type="SUPFAM" id="SSF63748">
    <property type="entry name" value="Tudor/PWWP/MBT"/>
    <property type="match status" value="1"/>
</dbReference>
<keyword evidence="4" id="KW-1185">Reference proteome</keyword>
<dbReference type="PROSITE" id="PS50812">
    <property type="entry name" value="PWWP"/>
    <property type="match status" value="1"/>
</dbReference>
<feature type="compositionally biased region" description="Basic and acidic residues" evidence="1">
    <location>
        <begin position="324"/>
        <end position="336"/>
    </location>
</feature>
<dbReference type="EMBL" id="CABPRJ010001925">
    <property type="protein sequence ID" value="VVC41735.1"/>
    <property type="molecule type" value="Genomic_DNA"/>
</dbReference>
<feature type="domain" description="PWWP" evidence="2">
    <location>
        <begin position="10"/>
        <end position="75"/>
    </location>
</feature>
<dbReference type="Proteomes" id="UP000325440">
    <property type="component" value="Unassembled WGS sequence"/>
</dbReference>
<dbReference type="InterPro" id="IPR000313">
    <property type="entry name" value="PWWP_dom"/>
</dbReference>
<evidence type="ECO:0000256" key="1">
    <source>
        <dbReference type="SAM" id="MobiDB-lite"/>
    </source>
</evidence>
<evidence type="ECO:0000313" key="3">
    <source>
        <dbReference type="EMBL" id="VVC41735.1"/>
    </source>
</evidence>
<organism evidence="3 4">
    <name type="scientific">Cinara cedri</name>
    <dbReference type="NCBI Taxonomy" id="506608"/>
    <lineage>
        <taxon>Eukaryota</taxon>
        <taxon>Metazoa</taxon>
        <taxon>Ecdysozoa</taxon>
        <taxon>Arthropoda</taxon>
        <taxon>Hexapoda</taxon>
        <taxon>Insecta</taxon>
        <taxon>Pterygota</taxon>
        <taxon>Neoptera</taxon>
        <taxon>Paraneoptera</taxon>
        <taxon>Hemiptera</taxon>
        <taxon>Sternorrhyncha</taxon>
        <taxon>Aphidomorpha</taxon>
        <taxon>Aphidoidea</taxon>
        <taxon>Aphididae</taxon>
        <taxon>Lachninae</taxon>
        <taxon>Cinara</taxon>
    </lineage>
</organism>
<feature type="region of interest" description="Disordered" evidence="1">
    <location>
        <begin position="385"/>
        <end position="405"/>
    </location>
</feature>
<accession>A0A5E4NA94</accession>
<evidence type="ECO:0000259" key="2">
    <source>
        <dbReference type="PROSITE" id="PS50812"/>
    </source>
</evidence>
<reference evidence="3 4" key="1">
    <citation type="submission" date="2019-08" db="EMBL/GenBank/DDBJ databases">
        <authorList>
            <person name="Alioto T."/>
            <person name="Alioto T."/>
            <person name="Gomez Garrido J."/>
        </authorList>
    </citation>
    <scope>NUCLEOTIDE SEQUENCE [LARGE SCALE GENOMIC DNA]</scope>
</reference>
<protein>
    <submittedName>
        <fullName evidence="3">PWWP domain</fullName>
    </submittedName>
</protein>
<evidence type="ECO:0000313" key="4">
    <source>
        <dbReference type="Proteomes" id="UP000325440"/>
    </source>
</evidence>
<dbReference type="CDD" id="cd05162">
    <property type="entry name" value="PWWP"/>
    <property type="match status" value="1"/>
</dbReference>
<name>A0A5E4NA94_9HEMI</name>
<dbReference type="Gene3D" id="2.30.30.140">
    <property type="match status" value="1"/>
</dbReference>
<sequence length="654" mass="75374">MSDQRMLYEPGTLVWMKVFNRVWWPGKVVDPMTAPKELQYSPNSKKSIIAMVHFERDDVYDVVINSDKVALYSCSKKMEFLEKGYSLYLKQKRSSNNKNAYMTHFVEDVLQFEKEINGDINIFKNFEENEGEHATPSIEPLNDHCDSSKQIKKKDTIKKSQEMLNKPGTSAVPKKSVMQFPVPVPYSQLSSIRFPKVKRVIKRKPKASSKKKSGPIYQVRKLPASPPSCYGQYFTCHLKKECKFTTNRYVVLKRHLALCKTTVEDETKNEFNTQTSIKRKSTTNQKDPKKLKVSDELLENCDGRKYRDYNSSNDPEPGSTVFTENKKENEIQKSDENATENMNAFENSGTIENIDIQKEHFNHDASNKNDTKKLKIQDKLLEDSDYEEHEDNNSSNNDTEPGSTIYLENNEENLNIVCDENATENMDNFENTETFQEDCGPGLSKVNSMKSGPSTVPINPVRKLAVLEKPKSCFGDYFTCQLKAECNFRTKRYEILKRHMAVCKTAVGYETQNEYNTQTSNKKKNSTNQSPTKQVIMFDELLEEWNDDNCKKNRHNFHKKQGSTIFTENKKKKLIVIDLDDEIKKNDENAIKNLDILENSETIENVDIQREDFNHGNSSGDPNIIEKLMEELVSIVEQDLNSDWGIADSETNDN</sequence>
<dbReference type="OrthoDB" id="6381815at2759"/>
<dbReference type="Pfam" id="PF00855">
    <property type="entry name" value="PWWP"/>
    <property type="match status" value="1"/>
</dbReference>